<dbReference type="EnsemblMetazoa" id="tetur09g01710.1">
    <property type="protein sequence ID" value="tetur09g01710.1"/>
    <property type="gene ID" value="tetur09g01710"/>
</dbReference>
<dbReference type="Proteomes" id="UP000015104">
    <property type="component" value="Unassembled WGS sequence"/>
</dbReference>
<evidence type="ECO:0000313" key="1">
    <source>
        <dbReference type="EnsemblMetazoa" id="tetur09g01710.1"/>
    </source>
</evidence>
<proteinExistence type="predicted"/>
<organism evidence="1 2">
    <name type="scientific">Tetranychus urticae</name>
    <name type="common">Two-spotted spider mite</name>
    <dbReference type="NCBI Taxonomy" id="32264"/>
    <lineage>
        <taxon>Eukaryota</taxon>
        <taxon>Metazoa</taxon>
        <taxon>Ecdysozoa</taxon>
        <taxon>Arthropoda</taxon>
        <taxon>Chelicerata</taxon>
        <taxon>Arachnida</taxon>
        <taxon>Acari</taxon>
        <taxon>Acariformes</taxon>
        <taxon>Trombidiformes</taxon>
        <taxon>Prostigmata</taxon>
        <taxon>Eleutherengona</taxon>
        <taxon>Raphignathae</taxon>
        <taxon>Tetranychoidea</taxon>
        <taxon>Tetranychidae</taxon>
        <taxon>Tetranychus</taxon>
    </lineage>
</organism>
<accession>T1KD53</accession>
<protein>
    <submittedName>
        <fullName evidence="1">Uncharacterized protein</fullName>
    </submittedName>
</protein>
<reference evidence="2" key="1">
    <citation type="submission" date="2011-08" db="EMBL/GenBank/DDBJ databases">
        <authorList>
            <person name="Rombauts S."/>
        </authorList>
    </citation>
    <scope>NUCLEOTIDE SEQUENCE</scope>
    <source>
        <strain evidence="2">London</strain>
    </source>
</reference>
<keyword evidence="2" id="KW-1185">Reference proteome</keyword>
<dbReference type="EMBL" id="CAEY01002009">
    <property type="status" value="NOT_ANNOTATED_CDS"/>
    <property type="molecule type" value="Genomic_DNA"/>
</dbReference>
<dbReference type="HOGENOM" id="CLU_3034938_0_0_1"/>
<reference evidence="1" key="2">
    <citation type="submission" date="2015-06" db="UniProtKB">
        <authorList>
            <consortium name="EnsemblMetazoa"/>
        </authorList>
    </citation>
    <scope>IDENTIFICATION</scope>
</reference>
<dbReference type="AlphaFoldDB" id="T1KD53"/>
<evidence type="ECO:0000313" key="2">
    <source>
        <dbReference type="Proteomes" id="UP000015104"/>
    </source>
</evidence>
<sequence length="55" mass="6613">MRSRAIRAKFKKAKDNIVMWNPSGHLNSLDWLYLDEQGVAEDRRESMIRWTRSFT</sequence>
<name>T1KD53_TETUR</name>